<dbReference type="InterPro" id="IPR027417">
    <property type="entry name" value="P-loop_NTPase"/>
</dbReference>
<organism evidence="2 3">
    <name type="scientific">Tritrichomonas musculus</name>
    <dbReference type="NCBI Taxonomy" id="1915356"/>
    <lineage>
        <taxon>Eukaryota</taxon>
        <taxon>Metamonada</taxon>
        <taxon>Parabasalia</taxon>
        <taxon>Tritrichomonadida</taxon>
        <taxon>Tritrichomonadidae</taxon>
        <taxon>Tritrichomonas</taxon>
    </lineage>
</organism>
<name>A0ABR2HJB2_9EUKA</name>
<dbReference type="Proteomes" id="UP001470230">
    <property type="component" value="Unassembled WGS sequence"/>
</dbReference>
<reference evidence="2 3" key="1">
    <citation type="submission" date="2024-04" db="EMBL/GenBank/DDBJ databases">
        <title>Tritrichomonas musculus Genome.</title>
        <authorList>
            <person name="Alves-Ferreira E."/>
            <person name="Grigg M."/>
            <person name="Lorenzi H."/>
            <person name="Galac M."/>
        </authorList>
    </citation>
    <scope>NUCLEOTIDE SEQUENCE [LARGE SCALE GENOMIC DNA]</scope>
    <source>
        <strain evidence="2 3">EAF2021</strain>
    </source>
</reference>
<dbReference type="Gene3D" id="3.40.50.300">
    <property type="entry name" value="P-loop containing nucleotide triphosphate hydrolases"/>
    <property type="match status" value="1"/>
</dbReference>
<evidence type="ECO:0008006" key="4">
    <source>
        <dbReference type="Google" id="ProtNLM"/>
    </source>
</evidence>
<dbReference type="EMBL" id="JAPFFF010000028">
    <property type="protein sequence ID" value="KAK8847172.1"/>
    <property type="molecule type" value="Genomic_DNA"/>
</dbReference>
<sequence>MDSNDVNEIMKKVSKMEKELQQIISGKENIAKVLIIGNTGSGKSSLMSCLSKKETLIKEGLGKKIVLTGQGIQSGSRSVTRESNLSCNDELEVVYCDCPGWEDTENHIQEIINSFIIDSLLSNSNHNKIKILFVISASEFDAFRARGIAKSIDRINKMFPDVEELKKGIGLVISKSDPNISKNDYLELLEDNASNGMLQWHNYFVSNIDHVFMFPQAKKEDIGKNYNFEDQEKIENFLKNDFIIDPIHKINLNEDAFFYLKNIQLKIFQKDKEAIRNIFILIREFYRNERNSLNLRKWLDTMNQLKIITKSSEFKKFIQTNFSNVNFSNNFDILNENEIMNSFIDKVFETNQSQIDIRNAIEKFSIETIQFVEECIRQAEIIEEQERIRIENERQNEERRRRFEEEQRKQREELEAQIQQQKILEEKKRQEIEELERRKNKIYFWHPFWWIFR</sequence>
<accession>A0ABR2HJB2</accession>
<gene>
    <name evidence="2" type="ORF">M9Y10_019755</name>
</gene>
<feature type="coiled-coil region" evidence="1">
    <location>
        <begin position="387"/>
        <end position="441"/>
    </location>
</feature>
<evidence type="ECO:0000256" key="1">
    <source>
        <dbReference type="SAM" id="Coils"/>
    </source>
</evidence>
<proteinExistence type="predicted"/>
<protein>
    <recommendedName>
        <fullName evidence="4">G domain-containing protein</fullName>
    </recommendedName>
</protein>
<keyword evidence="1" id="KW-0175">Coiled coil</keyword>
<evidence type="ECO:0000313" key="2">
    <source>
        <dbReference type="EMBL" id="KAK8847172.1"/>
    </source>
</evidence>
<comment type="caution">
    <text evidence="2">The sequence shown here is derived from an EMBL/GenBank/DDBJ whole genome shotgun (WGS) entry which is preliminary data.</text>
</comment>
<keyword evidence="3" id="KW-1185">Reference proteome</keyword>
<dbReference type="SUPFAM" id="SSF52540">
    <property type="entry name" value="P-loop containing nucleoside triphosphate hydrolases"/>
    <property type="match status" value="1"/>
</dbReference>
<evidence type="ECO:0000313" key="3">
    <source>
        <dbReference type="Proteomes" id="UP001470230"/>
    </source>
</evidence>